<dbReference type="AlphaFoldDB" id="A0A1X6N329"/>
<gene>
    <name evidence="2" type="ORF">POSPLADRAFT_1046372</name>
</gene>
<feature type="compositionally biased region" description="Basic and acidic residues" evidence="1">
    <location>
        <begin position="1"/>
        <end position="33"/>
    </location>
</feature>
<reference evidence="2 3" key="1">
    <citation type="submission" date="2017-04" db="EMBL/GenBank/DDBJ databases">
        <title>Genome Sequence of the Model Brown-Rot Fungus Postia placenta SB12.</title>
        <authorList>
            <consortium name="DOE Joint Genome Institute"/>
            <person name="Gaskell J."/>
            <person name="Kersten P."/>
            <person name="Larrondo L.F."/>
            <person name="Canessa P."/>
            <person name="Martinez D."/>
            <person name="Hibbett D."/>
            <person name="Schmoll M."/>
            <person name="Kubicek C.P."/>
            <person name="Martinez A.T."/>
            <person name="Yadav J."/>
            <person name="Master E."/>
            <person name="Magnuson J.K."/>
            <person name="James T."/>
            <person name="Yaver D."/>
            <person name="Berka R."/>
            <person name="Labutti K."/>
            <person name="Lipzen A."/>
            <person name="Aerts A."/>
            <person name="Barry K."/>
            <person name="Henrissat B."/>
            <person name="Blanchette R."/>
            <person name="Grigoriev I."/>
            <person name="Cullen D."/>
        </authorList>
    </citation>
    <scope>NUCLEOTIDE SEQUENCE [LARGE SCALE GENOMIC DNA]</scope>
    <source>
        <strain evidence="2 3">MAD-698-R-SB12</strain>
    </source>
</reference>
<dbReference type="Proteomes" id="UP000194127">
    <property type="component" value="Unassembled WGS sequence"/>
</dbReference>
<proteinExistence type="predicted"/>
<evidence type="ECO:0000313" key="3">
    <source>
        <dbReference type="Proteomes" id="UP000194127"/>
    </source>
</evidence>
<protein>
    <submittedName>
        <fullName evidence="2">Uncharacterized protein</fullName>
    </submittedName>
</protein>
<sequence length="126" mass="14319">MPAELTKRCREYIHTTKRSEHEDTSQDTEKFPLDKPCQSWGFGESEARRAINRKCADSGRTRTHARYRYGILKSGTETDQDGARPKAGDVQTPAIRIEVGTKLVEAFKEPRLQGEATTQEAIRHMV</sequence>
<organism evidence="2 3">
    <name type="scientific">Postia placenta MAD-698-R-SB12</name>
    <dbReference type="NCBI Taxonomy" id="670580"/>
    <lineage>
        <taxon>Eukaryota</taxon>
        <taxon>Fungi</taxon>
        <taxon>Dikarya</taxon>
        <taxon>Basidiomycota</taxon>
        <taxon>Agaricomycotina</taxon>
        <taxon>Agaricomycetes</taxon>
        <taxon>Polyporales</taxon>
        <taxon>Adustoporiaceae</taxon>
        <taxon>Rhodonia</taxon>
    </lineage>
</organism>
<keyword evidence="3" id="KW-1185">Reference proteome</keyword>
<name>A0A1X6N329_9APHY</name>
<dbReference type="RefSeq" id="XP_024339823.1">
    <property type="nucleotide sequence ID" value="XM_024479014.1"/>
</dbReference>
<dbReference type="GeneID" id="36323964"/>
<accession>A0A1X6N329</accession>
<feature type="region of interest" description="Disordered" evidence="1">
    <location>
        <begin position="1"/>
        <end position="36"/>
    </location>
</feature>
<feature type="region of interest" description="Disordered" evidence="1">
    <location>
        <begin position="72"/>
        <end position="91"/>
    </location>
</feature>
<evidence type="ECO:0000256" key="1">
    <source>
        <dbReference type="SAM" id="MobiDB-lite"/>
    </source>
</evidence>
<dbReference type="OrthoDB" id="10332006at2759"/>
<evidence type="ECO:0000313" key="2">
    <source>
        <dbReference type="EMBL" id="OSX63029.1"/>
    </source>
</evidence>
<dbReference type="EMBL" id="KZ110596">
    <property type="protein sequence ID" value="OSX63029.1"/>
    <property type="molecule type" value="Genomic_DNA"/>
</dbReference>